<comment type="similarity">
    <text evidence="1 4">Belongs to the short-chain dehydrogenases/reductases (SDR) family.</text>
</comment>
<gene>
    <name evidence="5" type="ORF">RSE6_06506</name>
</gene>
<dbReference type="PRINTS" id="PR00080">
    <property type="entry name" value="SDRFAMILY"/>
</dbReference>
<dbReference type="CDD" id="cd05233">
    <property type="entry name" value="SDR_c"/>
    <property type="match status" value="1"/>
</dbReference>
<evidence type="ECO:0000256" key="2">
    <source>
        <dbReference type="ARBA" id="ARBA00022857"/>
    </source>
</evidence>
<proteinExistence type="inferred from homology"/>
<dbReference type="InterPro" id="IPR036291">
    <property type="entry name" value="NAD(P)-bd_dom_sf"/>
</dbReference>
<dbReference type="PANTHER" id="PTHR42760:SF111">
    <property type="entry name" value="3-OXOACYL-(ACYL-CARRIER-PROTEIN) REDUCTASE (AFU_ORTHOLOGUE AFUA_1G10100)"/>
    <property type="match status" value="1"/>
</dbReference>
<sequence>MLSRTLEGKIAVITGGSRGTFPWPFPAMNPSLISPKGIGSAIARNLASRGCSLVLNYSSPKSSEQCISLAKELEEKHAIRCIGVQADMGSISGPADLIQTAKAQRLPGSPFRIDIIINNAGVVNNTKIEDTDPEDFDWMYRTNVRGPLLLVKAAIPYLPQDRSGRIVNVSSISSTEGFEEQSIYGGTKAALEAMTRTWSRELAERCTVNAVNPGPVMTDMWTSMPLSHRAGLKPWVSHTPLAAVRPGLDNADLVADADTVGGRPAYSHEVAGIVSMLCSEESSLCTGQVICANGGMRMAI</sequence>
<dbReference type="AlphaFoldDB" id="A0A1E1MAK6"/>
<dbReference type="PRINTS" id="PR00081">
    <property type="entry name" value="GDHRDH"/>
</dbReference>
<keyword evidence="3" id="KW-0560">Oxidoreductase</keyword>
<reference evidence="6" key="1">
    <citation type="submission" date="2016-03" db="EMBL/GenBank/DDBJ databases">
        <authorList>
            <person name="Guldener U."/>
        </authorList>
    </citation>
    <scope>NUCLEOTIDE SEQUENCE [LARGE SCALE GENOMIC DNA]</scope>
</reference>
<protein>
    <submittedName>
        <fullName evidence="5">Related to 3-oxoacyl-[acyl-carrier-protein] reductase</fullName>
    </submittedName>
</protein>
<dbReference type="SUPFAM" id="SSF51735">
    <property type="entry name" value="NAD(P)-binding Rossmann-fold domains"/>
    <property type="match status" value="1"/>
</dbReference>
<dbReference type="EMBL" id="FJVC01000236">
    <property type="protein sequence ID" value="CZT46119.1"/>
    <property type="molecule type" value="Genomic_DNA"/>
</dbReference>
<keyword evidence="6" id="KW-1185">Reference proteome</keyword>
<dbReference type="InterPro" id="IPR020904">
    <property type="entry name" value="Sc_DH/Rdtase_CS"/>
</dbReference>
<dbReference type="Gene3D" id="3.40.50.720">
    <property type="entry name" value="NAD(P)-binding Rossmann-like Domain"/>
    <property type="match status" value="1"/>
</dbReference>
<evidence type="ECO:0000256" key="4">
    <source>
        <dbReference type="RuleBase" id="RU000363"/>
    </source>
</evidence>
<dbReference type="Pfam" id="PF00106">
    <property type="entry name" value="adh_short"/>
    <property type="match status" value="1"/>
</dbReference>
<dbReference type="PROSITE" id="PS00061">
    <property type="entry name" value="ADH_SHORT"/>
    <property type="match status" value="1"/>
</dbReference>
<dbReference type="GO" id="GO:0016616">
    <property type="term" value="F:oxidoreductase activity, acting on the CH-OH group of donors, NAD or NADP as acceptor"/>
    <property type="evidence" value="ECO:0007669"/>
    <property type="project" value="TreeGrafter"/>
</dbReference>
<dbReference type="Proteomes" id="UP000177625">
    <property type="component" value="Unassembled WGS sequence"/>
</dbReference>
<dbReference type="PANTHER" id="PTHR42760">
    <property type="entry name" value="SHORT-CHAIN DEHYDROGENASES/REDUCTASES FAMILY MEMBER"/>
    <property type="match status" value="1"/>
</dbReference>
<name>A0A1E1MAK6_RHYSE</name>
<dbReference type="GO" id="GO:0048038">
    <property type="term" value="F:quinone binding"/>
    <property type="evidence" value="ECO:0007669"/>
    <property type="project" value="TreeGrafter"/>
</dbReference>
<accession>A0A1E1MAK6</accession>
<keyword evidence="2" id="KW-0521">NADP</keyword>
<evidence type="ECO:0000313" key="6">
    <source>
        <dbReference type="Proteomes" id="UP000177625"/>
    </source>
</evidence>
<dbReference type="FunFam" id="3.40.50.720:FF:000374">
    <property type="entry name" value="3-oxoacyl-(Acyl-carrier-protein) reductase"/>
    <property type="match status" value="1"/>
</dbReference>
<organism evidence="5 6">
    <name type="scientific">Rhynchosporium secalis</name>
    <name type="common">Barley scald fungus</name>
    <dbReference type="NCBI Taxonomy" id="38038"/>
    <lineage>
        <taxon>Eukaryota</taxon>
        <taxon>Fungi</taxon>
        <taxon>Dikarya</taxon>
        <taxon>Ascomycota</taxon>
        <taxon>Pezizomycotina</taxon>
        <taxon>Leotiomycetes</taxon>
        <taxon>Helotiales</taxon>
        <taxon>Ploettnerulaceae</taxon>
        <taxon>Rhynchosporium</taxon>
    </lineage>
</organism>
<evidence type="ECO:0000256" key="3">
    <source>
        <dbReference type="ARBA" id="ARBA00023002"/>
    </source>
</evidence>
<evidence type="ECO:0000313" key="5">
    <source>
        <dbReference type="EMBL" id="CZT46119.1"/>
    </source>
</evidence>
<evidence type="ECO:0000256" key="1">
    <source>
        <dbReference type="ARBA" id="ARBA00006484"/>
    </source>
</evidence>
<dbReference type="GO" id="GO:0006633">
    <property type="term" value="P:fatty acid biosynthetic process"/>
    <property type="evidence" value="ECO:0007669"/>
    <property type="project" value="TreeGrafter"/>
</dbReference>
<dbReference type="InterPro" id="IPR002347">
    <property type="entry name" value="SDR_fam"/>
</dbReference>